<evidence type="ECO:0000256" key="8">
    <source>
        <dbReference type="ARBA" id="ARBA00022801"/>
    </source>
</evidence>
<dbReference type="Pfam" id="PF00768">
    <property type="entry name" value="Peptidase_S11"/>
    <property type="match status" value="1"/>
</dbReference>
<comment type="catalytic activity">
    <reaction evidence="12">
        <text>Preferential cleavage: (Ac)2-L-Lys-D-Ala-|-D-Ala. Also transpeptidation of peptidyl-alanyl moieties that are N-acyl substituents of D-alanine.</text>
        <dbReference type="EC" id="3.4.16.4"/>
    </reaction>
</comment>
<sequence>MIKKVSILLAFALTFVNIFAFNSVSFAETPPPNISAPYAVLMDYTSGKILYQKNPHAQMYPASTTKMWTAYVTLKHVKNLDEVVTVGNIGHIDGTSMYLVPGEKLTVRQLLYGLLLVSANDAAVVLAEHVSGSVPEFAKLMNEEAKKIGAVDTHFNNANGLPDTQHYTSAYDMALMAREAMSNDVFRKIVSTKMMRIPSTPLYQERFLKNTNQFLTGSGQIPYDGKMVDIQYNIVDGIKTGFTDDAGKCLLSSAKKDDMRLISAVFKADGDKNLYVDSRTLLDYGFNNFKSEKSIDKSTYTGSKSIWYSKERKLDYVPKYSYYTVINKNEENPTYKTEVKLNDFKLPVKKGDTVGTLEVYKDDEKKPIANIPLIAQNNVTNLFKSILNNKIVKFIISALAGVLGLTVLFILLVLLRKKIRRNKRRNYIYSKKKNIYSGKKNIYSSKKRKNIYSNKKSTNRRKRRY</sequence>
<evidence type="ECO:0000256" key="12">
    <source>
        <dbReference type="ARBA" id="ARBA00034000"/>
    </source>
</evidence>
<dbReference type="GO" id="GO:0071555">
    <property type="term" value="P:cell wall organization"/>
    <property type="evidence" value="ECO:0007669"/>
    <property type="project" value="UniProtKB-KW"/>
</dbReference>
<dbReference type="OrthoDB" id="9791132at2"/>
<dbReference type="Gene3D" id="2.60.410.10">
    <property type="entry name" value="D-Ala-D-Ala carboxypeptidase, C-terminal domain"/>
    <property type="match status" value="1"/>
</dbReference>
<dbReference type="GO" id="GO:0009252">
    <property type="term" value="P:peptidoglycan biosynthetic process"/>
    <property type="evidence" value="ECO:0007669"/>
    <property type="project" value="UniProtKB-UniPathway"/>
</dbReference>
<feature type="active site" description="Proton acceptor" evidence="13">
    <location>
        <position position="66"/>
    </location>
</feature>
<feature type="active site" evidence="13">
    <location>
        <position position="118"/>
    </location>
</feature>
<keyword evidence="5 19" id="KW-0121">Carboxypeptidase</keyword>
<proteinExistence type="inferred from homology"/>
<evidence type="ECO:0000256" key="11">
    <source>
        <dbReference type="ARBA" id="ARBA00023316"/>
    </source>
</evidence>
<keyword evidence="6" id="KW-0645">Protease</keyword>
<dbReference type="Gene3D" id="3.40.710.10">
    <property type="entry name" value="DD-peptidase/beta-lactamase superfamily"/>
    <property type="match status" value="1"/>
</dbReference>
<feature type="transmembrane region" description="Helical" evidence="16">
    <location>
        <begin position="394"/>
        <end position="415"/>
    </location>
</feature>
<dbReference type="PANTHER" id="PTHR21581">
    <property type="entry name" value="D-ALANYL-D-ALANINE CARBOXYPEPTIDASE"/>
    <property type="match status" value="1"/>
</dbReference>
<accession>A0A0C7R0K4</accession>
<dbReference type="EMBL" id="CEKZ01000003">
    <property type="protein sequence ID" value="CEQ02320.1"/>
    <property type="molecule type" value="Genomic_DNA"/>
</dbReference>
<feature type="binding site" evidence="14">
    <location>
        <position position="239"/>
    </location>
    <ligand>
        <name>substrate</name>
    </ligand>
</feature>
<evidence type="ECO:0000256" key="5">
    <source>
        <dbReference type="ARBA" id="ARBA00022645"/>
    </source>
</evidence>
<dbReference type="PANTHER" id="PTHR21581:SF6">
    <property type="entry name" value="TRAFFICKING PROTEIN PARTICLE COMPLEX SUBUNIT 12"/>
    <property type="match status" value="1"/>
</dbReference>
<evidence type="ECO:0000256" key="17">
    <source>
        <dbReference type="SAM" id="SignalP"/>
    </source>
</evidence>
<evidence type="ECO:0000256" key="7">
    <source>
        <dbReference type="ARBA" id="ARBA00022729"/>
    </source>
</evidence>
<dbReference type="SUPFAM" id="SSF56601">
    <property type="entry name" value="beta-lactamase/transpeptidase-like"/>
    <property type="match status" value="1"/>
</dbReference>
<evidence type="ECO:0000256" key="10">
    <source>
        <dbReference type="ARBA" id="ARBA00022984"/>
    </source>
</evidence>
<evidence type="ECO:0000256" key="4">
    <source>
        <dbReference type="ARBA" id="ARBA00012448"/>
    </source>
</evidence>
<dbReference type="EC" id="3.4.16.4" evidence="4"/>
<organism evidence="19 20">
    <name type="scientific">Paraclostridium sordellii</name>
    <name type="common">Clostridium sordellii</name>
    <dbReference type="NCBI Taxonomy" id="1505"/>
    <lineage>
        <taxon>Bacteria</taxon>
        <taxon>Bacillati</taxon>
        <taxon>Bacillota</taxon>
        <taxon>Clostridia</taxon>
        <taxon>Peptostreptococcales</taxon>
        <taxon>Peptostreptococcaceae</taxon>
        <taxon>Paraclostridium</taxon>
    </lineage>
</organism>
<gene>
    <name evidence="19" type="primary">dacF_1</name>
    <name evidence="19" type="ORF">R28058_00881</name>
</gene>
<dbReference type="UniPathway" id="UPA00219"/>
<dbReference type="InterPro" id="IPR001967">
    <property type="entry name" value="Peptidase_S11_N"/>
</dbReference>
<keyword evidence="9" id="KW-0133">Cell shape</keyword>
<evidence type="ECO:0000256" key="9">
    <source>
        <dbReference type="ARBA" id="ARBA00022960"/>
    </source>
</evidence>
<keyword evidence="7 17" id="KW-0732">Signal</keyword>
<evidence type="ECO:0000256" key="13">
    <source>
        <dbReference type="PIRSR" id="PIRSR618044-1"/>
    </source>
</evidence>
<dbReference type="GO" id="GO:0009002">
    <property type="term" value="F:serine-type D-Ala-D-Ala carboxypeptidase activity"/>
    <property type="evidence" value="ECO:0007669"/>
    <property type="project" value="UniProtKB-EC"/>
</dbReference>
<evidence type="ECO:0000256" key="1">
    <source>
        <dbReference type="ARBA" id="ARBA00003217"/>
    </source>
</evidence>
<evidence type="ECO:0000259" key="18">
    <source>
        <dbReference type="SMART" id="SM00936"/>
    </source>
</evidence>
<name>A0A0C7R0K4_PARSO</name>
<dbReference type="InterPro" id="IPR012338">
    <property type="entry name" value="Beta-lactam/transpept-like"/>
</dbReference>
<dbReference type="InterPro" id="IPR012907">
    <property type="entry name" value="Peptidase_S11_C"/>
</dbReference>
<evidence type="ECO:0000256" key="6">
    <source>
        <dbReference type="ARBA" id="ARBA00022670"/>
    </source>
</evidence>
<protein>
    <recommendedName>
        <fullName evidence="4">serine-type D-Ala-D-Ala carboxypeptidase</fullName>
        <ecNumber evidence="4">3.4.16.4</ecNumber>
    </recommendedName>
</protein>
<dbReference type="GO" id="GO:0006508">
    <property type="term" value="P:proteolysis"/>
    <property type="evidence" value="ECO:0007669"/>
    <property type="project" value="UniProtKB-KW"/>
</dbReference>
<comment type="pathway">
    <text evidence="2">Cell wall biogenesis; peptidoglycan biosynthesis.</text>
</comment>
<evidence type="ECO:0000256" key="16">
    <source>
        <dbReference type="SAM" id="Phobius"/>
    </source>
</evidence>
<evidence type="ECO:0000313" key="20">
    <source>
        <dbReference type="Proteomes" id="UP000049127"/>
    </source>
</evidence>
<evidence type="ECO:0000256" key="14">
    <source>
        <dbReference type="PIRSR" id="PIRSR618044-2"/>
    </source>
</evidence>
<keyword evidence="10" id="KW-0573">Peptidoglycan synthesis</keyword>
<dbReference type="RefSeq" id="WP_055341136.1">
    <property type="nucleotide sequence ID" value="NZ_CDNI01000014.1"/>
</dbReference>
<feature type="active site" description="Acyl-ester intermediate" evidence="13">
    <location>
        <position position="63"/>
    </location>
</feature>
<dbReference type="AlphaFoldDB" id="A0A0C7R0K4"/>
<keyword evidence="16" id="KW-0812">Transmembrane</keyword>
<dbReference type="SMART" id="SM00936">
    <property type="entry name" value="PBP5_C"/>
    <property type="match status" value="1"/>
</dbReference>
<keyword evidence="11" id="KW-0961">Cell wall biogenesis/degradation</keyword>
<dbReference type="Proteomes" id="UP000049127">
    <property type="component" value="Unassembled WGS sequence"/>
</dbReference>
<evidence type="ECO:0000256" key="15">
    <source>
        <dbReference type="RuleBase" id="RU004016"/>
    </source>
</evidence>
<reference evidence="19 20" key="1">
    <citation type="submission" date="2015-01" db="EMBL/GenBank/DDBJ databases">
        <authorList>
            <person name="Aslett A.Martin."/>
            <person name="De Silva Nishadi"/>
        </authorList>
    </citation>
    <scope>NUCLEOTIDE SEQUENCE [LARGE SCALE GENOMIC DNA]</scope>
    <source>
        <strain evidence="19 20">R28058</strain>
    </source>
</reference>
<keyword evidence="8 19" id="KW-0378">Hydrolase</keyword>
<dbReference type="PRINTS" id="PR00725">
    <property type="entry name" value="DADACBPTASE1"/>
</dbReference>
<feature type="signal peptide" evidence="17">
    <location>
        <begin position="1"/>
        <end position="20"/>
    </location>
</feature>
<dbReference type="InterPro" id="IPR015956">
    <property type="entry name" value="Peniciliin-bd_prot_C_sf"/>
</dbReference>
<feature type="domain" description="Peptidase S11 D-Ala-D-Ala carboxypeptidase A C-terminal" evidence="18">
    <location>
        <begin position="289"/>
        <end position="381"/>
    </location>
</feature>
<comment type="similarity">
    <text evidence="3 15">Belongs to the peptidase S11 family.</text>
</comment>
<dbReference type="Pfam" id="PF07943">
    <property type="entry name" value="PBP5_C"/>
    <property type="match status" value="1"/>
</dbReference>
<comment type="function">
    <text evidence="1">Removes C-terminal D-alanyl residues from sugar-peptide cell wall precursors.</text>
</comment>
<feature type="chain" id="PRO_5039690516" description="serine-type D-Ala-D-Ala carboxypeptidase" evidence="17">
    <location>
        <begin position="21"/>
        <end position="465"/>
    </location>
</feature>
<keyword evidence="16" id="KW-0472">Membrane</keyword>
<evidence type="ECO:0000256" key="3">
    <source>
        <dbReference type="ARBA" id="ARBA00007164"/>
    </source>
</evidence>
<dbReference type="GO" id="GO:0008360">
    <property type="term" value="P:regulation of cell shape"/>
    <property type="evidence" value="ECO:0007669"/>
    <property type="project" value="UniProtKB-KW"/>
</dbReference>
<dbReference type="InterPro" id="IPR018044">
    <property type="entry name" value="Peptidase_S11"/>
</dbReference>
<dbReference type="SUPFAM" id="SSF69189">
    <property type="entry name" value="Penicillin-binding protein associated domain"/>
    <property type="match status" value="1"/>
</dbReference>
<evidence type="ECO:0000256" key="2">
    <source>
        <dbReference type="ARBA" id="ARBA00004752"/>
    </source>
</evidence>
<evidence type="ECO:0000313" key="19">
    <source>
        <dbReference type="EMBL" id="CEQ02320.1"/>
    </source>
</evidence>
<dbReference type="InterPro" id="IPR037167">
    <property type="entry name" value="Peptidase_S11_C_sf"/>
</dbReference>
<keyword evidence="16" id="KW-1133">Transmembrane helix</keyword>